<dbReference type="KEGG" id="mgg:MPLG2_3758"/>
<dbReference type="OrthoDB" id="3729283at2"/>
<feature type="chain" id="PRO_5038568465" description="Lipoprotein" evidence="1">
    <location>
        <begin position="26"/>
        <end position="165"/>
    </location>
</feature>
<evidence type="ECO:0000313" key="3">
    <source>
        <dbReference type="Proteomes" id="UP000238164"/>
    </source>
</evidence>
<dbReference type="EMBL" id="LT985188">
    <property type="protein sequence ID" value="SPD88788.1"/>
    <property type="molecule type" value="Genomic_DNA"/>
</dbReference>
<name>A0A2N9JMI3_9ACTN</name>
<evidence type="ECO:0000313" key="2">
    <source>
        <dbReference type="EMBL" id="SPD88788.1"/>
    </source>
</evidence>
<reference evidence="2 3" key="1">
    <citation type="submission" date="2018-02" db="EMBL/GenBank/DDBJ databases">
        <authorList>
            <person name="Cohen D.B."/>
            <person name="Kent A.D."/>
        </authorList>
    </citation>
    <scope>NUCLEOTIDE SEQUENCE [LARGE SCALE GENOMIC DNA]</scope>
    <source>
        <strain evidence="2">1</strain>
    </source>
</reference>
<gene>
    <name evidence="2" type="ORF">MPLG2_3758</name>
</gene>
<dbReference type="PROSITE" id="PS51257">
    <property type="entry name" value="PROKAR_LIPOPROTEIN"/>
    <property type="match status" value="1"/>
</dbReference>
<evidence type="ECO:0000256" key="1">
    <source>
        <dbReference type="SAM" id="SignalP"/>
    </source>
</evidence>
<dbReference type="AlphaFoldDB" id="A0A2N9JMI3"/>
<protein>
    <recommendedName>
        <fullName evidence="4">Lipoprotein</fullName>
    </recommendedName>
</protein>
<proteinExistence type="predicted"/>
<feature type="signal peptide" evidence="1">
    <location>
        <begin position="1"/>
        <end position="25"/>
    </location>
</feature>
<dbReference type="RefSeq" id="WP_105187217.1">
    <property type="nucleotide sequence ID" value="NZ_BAAAGO010000037.1"/>
</dbReference>
<sequence>MASSLRRLGAALCVPLALTLGGCVAQFQTSQPYTPAEGVNTQVEAMKVRNLMIIANTSGQGVISASLVSGTDDSLASVAGTAQKADGTPGGALTVTPTGLPLALPSNTLLVLTNAPTRIAVSSPDLKPGLLAEVTLTFSKAGPVTMLVPVVSSSEPEYEGINVTG</sequence>
<keyword evidence="1" id="KW-0732">Signal</keyword>
<evidence type="ECO:0008006" key="4">
    <source>
        <dbReference type="Google" id="ProtNLM"/>
    </source>
</evidence>
<dbReference type="Proteomes" id="UP000238164">
    <property type="component" value="Chromosome 1"/>
</dbReference>
<accession>A0A2N9JMI3</accession>
<keyword evidence="3" id="KW-1185">Reference proteome</keyword>
<organism evidence="2 3">
    <name type="scientific">Micropruina glycogenica</name>
    <dbReference type="NCBI Taxonomy" id="75385"/>
    <lineage>
        <taxon>Bacteria</taxon>
        <taxon>Bacillati</taxon>
        <taxon>Actinomycetota</taxon>
        <taxon>Actinomycetes</taxon>
        <taxon>Propionibacteriales</taxon>
        <taxon>Nocardioidaceae</taxon>
        <taxon>Micropruina</taxon>
    </lineage>
</organism>